<proteinExistence type="predicted"/>
<dbReference type="Gene3D" id="3.40.50.1820">
    <property type="entry name" value="alpha/beta hydrolase"/>
    <property type="match status" value="1"/>
</dbReference>
<feature type="signal peptide" evidence="1">
    <location>
        <begin position="1"/>
        <end position="17"/>
    </location>
</feature>
<feature type="chain" id="PRO_5045712055" description="AB hydrolase-1 domain-containing protein" evidence="1">
    <location>
        <begin position="18"/>
        <end position="392"/>
    </location>
</feature>
<reference evidence="3 4" key="1">
    <citation type="journal article" date="2023" name="Res Sq">
        <title>Genomic and morphological characterization of Knufia obscura isolated from the Mars 2020 spacecraft assembly facility.</title>
        <authorList>
            <person name="Chander A.M."/>
            <person name="Teixeira M.M."/>
            <person name="Singh N.K."/>
            <person name="Williams M.P."/>
            <person name="Parker C.W."/>
            <person name="Leo P."/>
            <person name="Stajich J.E."/>
            <person name="Torok T."/>
            <person name="Tighe S."/>
            <person name="Mason C.E."/>
            <person name="Venkateswaran K."/>
        </authorList>
    </citation>
    <scope>NUCLEOTIDE SEQUENCE [LARGE SCALE GENOMIC DNA]</scope>
    <source>
        <strain evidence="3 4">CCFEE 5817</strain>
    </source>
</reference>
<keyword evidence="1" id="KW-0732">Signal</keyword>
<protein>
    <recommendedName>
        <fullName evidence="2">AB hydrolase-1 domain-containing protein</fullName>
    </recommendedName>
</protein>
<dbReference type="Proteomes" id="UP001334248">
    <property type="component" value="Unassembled WGS sequence"/>
</dbReference>
<comment type="caution">
    <text evidence="3">The sequence shown here is derived from an EMBL/GenBank/DDBJ whole genome shotgun (WGS) entry which is preliminary data.</text>
</comment>
<evidence type="ECO:0000313" key="3">
    <source>
        <dbReference type="EMBL" id="KAK5945947.1"/>
    </source>
</evidence>
<keyword evidence="4" id="KW-1185">Reference proteome</keyword>
<dbReference type="EMBL" id="JAVHJV010000001">
    <property type="protein sequence ID" value="KAK5945947.1"/>
    <property type="molecule type" value="Genomic_DNA"/>
</dbReference>
<gene>
    <name evidence="3" type="ORF">PMZ80_000086</name>
</gene>
<organism evidence="3 4">
    <name type="scientific">Knufia obscura</name>
    <dbReference type="NCBI Taxonomy" id="1635080"/>
    <lineage>
        <taxon>Eukaryota</taxon>
        <taxon>Fungi</taxon>
        <taxon>Dikarya</taxon>
        <taxon>Ascomycota</taxon>
        <taxon>Pezizomycotina</taxon>
        <taxon>Eurotiomycetes</taxon>
        <taxon>Chaetothyriomycetidae</taxon>
        <taxon>Chaetothyriales</taxon>
        <taxon>Trichomeriaceae</taxon>
        <taxon>Knufia</taxon>
    </lineage>
</organism>
<dbReference type="RefSeq" id="XP_064734037.1">
    <property type="nucleotide sequence ID" value="XM_064868540.1"/>
</dbReference>
<sequence>MITYTATSLLLLSAASAAAVRRTSHPHGLCHEFDVAITAEAPGAVYDLPQVVDDITTVQWAVQSDTWSWKARPDHGILENITISGTYNIHAQLCVPTGPDRKTNTLQIATHGGHYDRRYWDSEYKPEEHSYVYASLAAGYSILTYDRLGAGKSDIPDAYTGAQTALELDILRQITKKARDGTLVPAASWSYGGQDIPTKPDKIVHIGHSFGSVVTTAFLATYPNETDGGIITGFALNKYFGMTGFSSWYANYAGTAGWDRGSGYVVNQKSGIQVVFFGGDPKTAFTQELLDYGDSIKQPVPIGELASGAQIIGRPGPGLKAPVQFVLPEFDFFICGGDCKGVTDVSTLRQTWPAASDLELVIQPNTGHALPLHNNATAGFQLSFDFLARNGL</sequence>
<evidence type="ECO:0000259" key="2">
    <source>
        <dbReference type="Pfam" id="PF12697"/>
    </source>
</evidence>
<accession>A0ABR0RZ98</accession>
<dbReference type="InterPro" id="IPR000073">
    <property type="entry name" value="AB_hydrolase_1"/>
</dbReference>
<feature type="domain" description="AB hydrolase-1" evidence="2">
    <location>
        <begin position="111"/>
        <end position="374"/>
    </location>
</feature>
<dbReference type="Pfam" id="PF12697">
    <property type="entry name" value="Abhydrolase_6"/>
    <property type="match status" value="1"/>
</dbReference>
<dbReference type="InterPro" id="IPR029058">
    <property type="entry name" value="AB_hydrolase_fold"/>
</dbReference>
<name>A0ABR0RZ98_9EURO</name>
<evidence type="ECO:0000256" key="1">
    <source>
        <dbReference type="SAM" id="SignalP"/>
    </source>
</evidence>
<evidence type="ECO:0000313" key="4">
    <source>
        <dbReference type="Proteomes" id="UP001334248"/>
    </source>
</evidence>
<dbReference type="SUPFAM" id="SSF53474">
    <property type="entry name" value="alpha/beta-Hydrolases"/>
    <property type="match status" value="1"/>
</dbReference>
<dbReference type="GeneID" id="89993535"/>